<dbReference type="GO" id="GO:0015074">
    <property type="term" value="P:DNA integration"/>
    <property type="evidence" value="ECO:0007669"/>
    <property type="project" value="UniProtKB-KW"/>
</dbReference>
<dbReference type="GO" id="GO:0003677">
    <property type="term" value="F:DNA binding"/>
    <property type="evidence" value="ECO:0007669"/>
    <property type="project" value="UniProtKB-KW"/>
</dbReference>
<name>A0A444A048_9PSED</name>
<evidence type="ECO:0000256" key="2">
    <source>
        <dbReference type="ARBA" id="ARBA00022908"/>
    </source>
</evidence>
<comment type="caution">
    <text evidence="7">The sequence shown here is derived from an EMBL/GenBank/DDBJ whole genome shotgun (WGS) entry which is preliminary data.</text>
</comment>
<dbReference type="AlphaFoldDB" id="A0A444A048"/>
<dbReference type="CDD" id="cd00801">
    <property type="entry name" value="INT_P4_C"/>
    <property type="match status" value="1"/>
</dbReference>
<proteinExistence type="inferred from homology"/>
<dbReference type="InterPro" id="IPR011010">
    <property type="entry name" value="DNA_brk_join_enz"/>
</dbReference>
<dbReference type="InterPro" id="IPR053876">
    <property type="entry name" value="Phage_int_M"/>
</dbReference>
<dbReference type="InterPro" id="IPR013762">
    <property type="entry name" value="Integrase-like_cat_sf"/>
</dbReference>
<accession>A0A444A048</accession>
<dbReference type="Gene3D" id="1.10.150.130">
    <property type="match status" value="1"/>
</dbReference>
<dbReference type="InterPro" id="IPR038488">
    <property type="entry name" value="Integrase_DNA-bd_sf"/>
</dbReference>
<dbReference type="InterPro" id="IPR050808">
    <property type="entry name" value="Phage_Integrase"/>
</dbReference>
<dbReference type="GO" id="GO:0006310">
    <property type="term" value="P:DNA recombination"/>
    <property type="evidence" value="ECO:0007669"/>
    <property type="project" value="UniProtKB-KW"/>
</dbReference>
<evidence type="ECO:0000256" key="4">
    <source>
        <dbReference type="ARBA" id="ARBA00023172"/>
    </source>
</evidence>
<gene>
    <name evidence="7" type="ORF">DM813_02625</name>
</gene>
<dbReference type="Gene3D" id="1.10.443.10">
    <property type="entry name" value="Intergrase catalytic core"/>
    <property type="match status" value="1"/>
</dbReference>
<evidence type="ECO:0000256" key="1">
    <source>
        <dbReference type="ARBA" id="ARBA00008857"/>
    </source>
</evidence>
<dbReference type="Pfam" id="PF22022">
    <property type="entry name" value="Phage_int_M"/>
    <property type="match status" value="1"/>
</dbReference>
<keyword evidence="2" id="KW-0229">DNA integration</keyword>
<dbReference type="PANTHER" id="PTHR30629:SF2">
    <property type="entry name" value="PROPHAGE INTEGRASE INTS-RELATED"/>
    <property type="match status" value="1"/>
</dbReference>
<comment type="similarity">
    <text evidence="1">Belongs to the 'phage' integrase family.</text>
</comment>
<organism evidence="7 8">
    <name type="scientific">Pseudomonas alkylphenolica</name>
    <dbReference type="NCBI Taxonomy" id="237609"/>
    <lineage>
        <taxon>Bacteria</taxon>
        <taxon>Pseudomonadati</taxon>
        <taxon>Pseudomonadota</taxon>
        <taxon>Gammaproteobacteria</taxon>
        <taxon>Pseudomonadales</taxon>
        <taxon>Pseudomonadaceae</taxon>
        <taxon>Pseudomonas</taxon>
    </lineage>
</organism>
<dbReference type="InterPro" id="IPR025166">
    <property type="entry name" value="Integrase_DNA_bind_dom"/>
</dbReference>
<protein>
    <submittedName>
        <fullName evidence="7">Integrase</fullName>
    </submittedName>
</protein>
<reference evidence="7 8" key="1">
    <citation type="submission" date="2018-06" db="EMBL/GenBank/DDBJ databases">
        <title>Bacteria isolated from soil of Wuhan.</title>
        <authorList>
            <person name="Wei X."/>
            <person name="Chunhua H."/>
        </authorList>
    </citation>
    <scope>NUCLEOTIDE SEQUENCE [LARGE SCALE GENOMIC DNA]</scope>
    <source>
        <strain evidence="8">xwS2</strain>
    </source>
</reference>
<sequence>MSRLNPKQVEHLSEPGRYLDSDGLYLVISTTGSKSWLLRFQLSGKRRDMGLGPFPTVTLKAARLAATEARSLIMQGRDPLDERKAEQQRQKEQRLAEKAKSVTFKSLASDYHRSHCQHVTDGWRKGWLSKLERYVYPVIGELPPGQVQTEHVLRVLQPIWSEKPRTASEVRSQIESVLDSAKALSLRSGENPARWRGHLDNLLSRADKKRATQSTNHPAMPWRDLPAFMGRLAAANDRDSQALQLVILTAARAGMARLATWDEFDLESAIWNLPAERMKTRQAFAIPLPQQAVELLRAIPRTVGSPYLFPGTGKSGVMGRVAFLSLLRAMDLPDITTHGFRATFRTWASECTHYPREVCELALAHDERDKIEAAYSRSNLLDKRRELMQAWAKFATTPPAVNVIHGTFGRAEA</sequence>
<evidence type="ECO:0000256" key="5">
    <source>
        <dbReference type="SAM" id="MobiDB-lite"/>
    </source>
</evidence>
<dbReference type="InterPro" id="IPR002104">
    <property type="entry name" value="Integrase_catalytic"/>
</dbReference>
<evidence type="ECO:0000313" key="8">
    <source>
        <dbReference type="Proteomes" id="UP000288983"/>
    </source>
</evidence>
<dbReference type="PANTHER" id="PTHR30629">
    <property type="entry name" value="PROPHAGE INTEGRASE"/>
    <property type="match status" value="1"/>
</dbReference>
<evidence type="ECO:0000259" key="6">
    <source>
        <dbReference type="PROSITE" id="PS51898"/>
    </source>
</evidence>
<keyword evidence="3" id="KW-0238">DNA-binding</keyword>
<keyword evidence="4" id="KW-0233">DNA recombination</keyword>
<dbReference type="PROSITE" id="PS51898">
    <property type="entry name" value="TYR_RECOMBINASE"/>
    <property type="match status" value="1"/>
</dbReference>
<dbReference type="Pfam" id="PF00589">
    <property type="entry name" value="Phage_integrase"/>
    <property type="match status" value="1"/>
</dbReference>
<dbReference type="Proteomes" id="UP000288983">
    <property type="component" value="Unassembled WGS sequence"/>
</dbReference>
<feature type="region of interest" description="Disordered" evidence="5">
    <location>
        <begin position="75"/>
        <end position="96"/>
    </location>
</feature>
<dbReference type="SUPFAM" id="SSF56349">
    <property type="entry name" value="DNA breaking-rejoining enzymes"/>
    <property type="match status" value="1"/>
</dbReference>
<evidence type="ECO:0000313" key="7">
    <source>
        <dbReference type="EMBL" id="RWU26745.1"/>
    </source>
</evidence>
<dbReference type="InterPro" id="IPR010998">
    <property type="entry name" value="Integrase_recombinase_N"/>
</dbReference>
<dbReference type="RefSeq" id="WP_128321869.1">
    <property type="nucleotide sequence ID" value="NZ_QJRG01000033.1"/>
</dbReference>
<feature type="domain" description="Tyr recombinase" evidence="6">
    <location>
        <begin position="215"/>
        <end position="388"/>
    </location>
</feature>
<dbReference type="Gene3D" id="3.30.160.390">
    <property type="entry name" value="Integrase, DNA-binding domain"/>
    <property type="match status" value="1"/>
</dbReference>
<dbReference type="OrthoDB" id="9795573at2"/>
<dbReference type="Pfam" id="PF13356">
    <property type="entry name" value="Arm-DNA-bind_3"/>
    <property type="match status" value="1"/>
</dbReference>
<evidence type="ECO:0000256" key="3">
    <source>
        <dbReference type="ARBA" id="ARBA00023125"/>
    </source>
</evidence>
<dbReference type="EMBL" id="QJRG01000033">
    <property type="protein sequence ID" value="RWU26745.1"/>
    <property type="molecule type" value="Genomic_DNA"/>
</dbReference>
<feature type="compositionally biased region" description="Basic and acidic residues" evidence="5">
    <location>
        <begin position="78"/>
        <end position="96"/>
    </location>
</feature>